<evidence type="ECO:0000313" key="3">
    <source>
        <dbReference type="Proteomes" id="UP000253383"/>
    </source>
</evidence>
<reference evidence="2 3" key="1">
    <citation type="submission" date="2018-07" db="EMBL/GenBank/DDBJ databases">
        <title>Genome analysis of Larkinella rosea.</title>
        <authorList>
            <person name="Zhou Z."/>
            <person name="Wang G."/>
        </authorList>
    </citation>
    <scope>NUCLEOTIDE SEQUENCE [LARGE SCALE GENOMIC DNA]</scope>
    <source>
        <strain evidence="3">zzj9</strain>
    </source>
</reference>
<name>A0A368JS83_9BACT</name>
<accession>A0A368JS83</accession>
<evidence type="ECO:0000256" key="1">
    <source>
        <dbReference type="SAM" id="Phobius"/>
    </source>
</evidence>
<proteinExistence type="predicted"/>
<protein>
    <recommendedName>
        <fullName evidence="4">Bacteriocin</fullName>
    </recommendedName>
</protein>
<gene>
    <name evidence="2" type="ORF">DUE52_07470</name>
</gene>
<evidence type="ECO:0000313" key="2">
    <source>
        <dbReference type="EMBL" id="RCR70195.1"/>
    </source>
</evidence>
<dbReference type="Proteomes" id="UP000253383">
    <property type="component" value="Unassembled WGS sequence"/>
</dbReference>
<comment type="caution">
    <text evidence="2">The sequence shown here is derived from an EMBL/GenBank/DDBJ whole genome shotgun (WGS) entry which is preliminary data.</text>
</comment>
<sequence length="62" mass="6469">MQKIEICQMENLHGGDCDMAAGFMYSVGTGAMFIPGFQVIAVLGLGIGALMTATNCGYGKPH</sequence>
<keyword evidence="1" id="KW-1133">Transmembrane helix</keyword>
<feature type="transmembrane region" description="Helical" evidence="1">
    <location>
        <begin position="32"/>
        <end position="53"/>
    </location>
</feature>
<evidence type="ECO:0008006" key="4">
    <source>
        <dbReference type="Google" id="ProtNLM"/>
    </source>
</evidence>
<keyword evidence="1" id="KW-0472">Membrane</keyword>
<keyword evidence="3" id="KW-1185">Reference proteome</keyword>
<dbReference type="EMBL" id="QOWE01000005">
    <property type="protein sequence ID" value="RCR70195.1"/>
    <property type="molecule type" value="Genomic_DNA"/>
</dbReference>
<keyword evidence="1" id="KW-0812">Transmembrane</keyword>
<organism evidence="2 3">
    <name type="scientific">Larkinella punicea</name>
    <dbReference type="NCBI Taxonomy" id="2315727"/>
    <lineage>
        <taxon>Bacteria</taxon>
        <taxon>Pseudomonadati</taxon>
        <taxon>Bacteroidota</taxon>
        <taxon>Cytophagia</taxon>
        <taxon>Cytophagales</taxon>
        <taxon>Spirosomataceae</taxon>
        <taxon>Larkinella</taxon>
    </lineage>
</organism>
<dbReference type="RefSeq" id="WP_114405361.1">
    <property type="nucleotide sequence ID" value="NZ_QOWE01000005.1"/>
</dbReference>
<dbReference type="AlphaFoldDB" id="A0A368JS83"/>